<sequence length="463" mass="48267">MSEGVSRVLSTHVATTRSADLPRHAMEQARLSLIDALGVTLGASGLGEGCDAFAEIARETAPGGHAVVPGYGFATSAPMAAWVNGAMAHALDFEDTHDHAIAHPHAAAIAAALALCGDPARPVSGTELLGAIAVSGDLVCRLAASFRVNPDGFGWHTTPWLGVFGAATAAGQLLGLDADGMRAAWSLALSQMSSFGALRHSPGSHIRAVRDGFAAKAGVLGAMLAARGVLGFAEPLEGKAGFFDAVARREVDTAPILDGLGTVWRGAEVSFKPWPCCRGTHSYVEAGLRIRALPGYSLLALGVIEAVVSEKNRMLCEPTAHKRRPDTAIGAKFSIPFTLATALVKGRVDLASFFPEALADAEVLAVAERITCRIDPTIPLRDTVSGTVRLSLDGTGHEVRVSPAPGHPDLPMTPAQMRGKFEDCASHARTALPPGRRAALWAQLQDVASLPTMGPVMDLMRAD</sequence>
<dbReference type="Gene3D" id="3.30.1330.120">
    <property type="entry name" value="2-methylcitrate dehydratase PrpD"/>
    <property type="match status" value="1"/>
</dbReference>
<evidence type="ECO:0000256" key="1">
    <source>
        <dbReference type="ARBA" id="ARBA00006174"/>
    </source>
</evidence>
<reference evidence="4 5" key="1">
    <citation type="submission" date="2016-11" db="EMBL/GenBank/DDBJ databases">
        <authorList>
            <person name="Jaros S."/>
            <person name="Januszkiewicz K."/>
            <person name="Wedrychowicz H."/>
        </authorList>
    </citation>
    <scope>NUCLEOTIDE SEQUENCE [LARGE SCALE GENOMIC DNA]</scope>
    <source>
        <strain evidence="4 5">ATCC 23634</strain>
    </source>
</reference>
<evidence type="ECO:0000259" key="2">
    <source>
        <dbReference type="Pfam" id="PF03972"/>
    </source>
</evidence>
<dbReference type="STRING" id="665118.SAMN02983003_1118"/>
<comment type="similarity">
    <text evidence="1">Belongs to the PrpD family.</text>
</comment>
<dbReference type="InterPro" id="IPR045337">
    <property type="entry name" value="MmgE_PrpD_C"/>
</dbReference>
<dbReference type="Pfam" id="PF03972">
    <property type="entry name" value="MmgE_PrpD_N"/>
    <property type="match status" value="1"/>
</dbReference>
<dbReference type="InterPro" id="IPR042188">
    <property type="entry name" value="MmgE/PrpD_sf_2"/>
</dbReference>
<feature type="domain" description="MmgE/PrpD N-terminal" evidence="2">
    <location>
        <begin position="9"/>
        <end position="249"/>
    </location>
</feature>
<gene>
    <name evidence="4" type="ORF">SAMN02983003_1118</name>
</gene>
<evidence type="ECO:0000313" key="4">
    <source>
        <dbReference type="EMBL" id="SFZ82510.1"/>
    </source>
</evidence>
<dbReference type="OrthoDB" id="5415580at2"/>
<evidence type="ECO:0000259" key="3">
    <source>
        <dbReference type="Pfam" id="PF19305"/>
    </source>
</evidence>
<dbReference type="SUPFAM" id="SSF103378">
    <property type="entry name" value="2-methylcitrate dehydratase PrpD"/>
    <property type="match status" value="1"/>
</dbReference>
<dbReference type="InterPro" id="IPR045336">
    <property type="entry name" value="MmgE_PrpD_N"/>
</dbReference>
<dbReference type="GO" id="GO:0016829">
    <property type="term" value="F:lyase activity"/>
    <property type="evidence" value="ECO:0007669"/>
    <property type="project" value="InterPro"/>
</dbReference>
<dbReference type="EMBL" id="FPKU01000001">
    <property type="protein sequence ID" value="SFZ82510.1"/>
    <property type="molecule type" value="Genomic_DNA"/>
</dbReference>
<accession>A0A1K2HV42</accession>
<dbReference type="InterPro" id="IPR042183">
    <property type="entry name" value="MmgE/PrpD_sf_1"/>
</dbReference>
<evidence type="ECO:0000313" key="5">
    <source>
        <dbReference type="Proteomes" id="UP000183447"/>
    </source>
</evidence>
<name>A0A1K2HV42_9HYPH</name>
<dbReference type="PANTHER" id="PTHR16943:SF8">
    <property type="entry name" value="2-METHYLCITRATE DEHYDRATASE"/>
    <property type="match status" value="1"/>
</dbReference>
<protein>
    <submittedName>
        <fullName evidence="4">2-methylcitrate dehydratase PrpD</fullName>
    </submittedName>
</protein>
<organism evidence="4 5">
    <name type="scientific">Devosia enhydra</name>
    <dbReference type="NCBI Taxonomy" id="665118"/>
    <lineage>
        <taxon>Bacteria</taxon>
        <taxon>Pseudomonadati</taxon>
        <taxon>Pseudomonadota</taxon>
        <taxon>Alphaproteobacteria</taxon>
        <taxon>Hyphomicrobiales</taxon>
        <taxon>Devosiaceae</taxon>
        <taxon>Devosia</taxon>
    </lineage>
</organism>
<keyword evidence="5" id="KW-1185">Reference proteome</keyword>
<dbReference type="Proteomes" id="UP000183447">
    <property type="component" value="Unassembled WGS sequence"/>
</dbReference>
<dbReference type="Pfam" id="PF19305">
    <property type="entry name" value="MmgE_PrpD_C"/>
    <property type="match status" value="1"/>
</dbReference>
<proteinExistence type="inferred from homology"/>
<dbReference type="RefSeq" id="WP_072339725.1">
    <property type="nucleotide sequence ID" value="NZ_FPKU01000001.1"/>
</dbReference>
<dbReference type="InterPro" id="IPR036148">
    <property type="entry name" value="MmgE/PrpD_sf"/>
</dbReference>
<dbReference type="InterPro" id="IPR005656">
    <property type="entry name" value="MmgE_PrpD"/>
</dbReference>
<dbReference type="PANTHER" id="PTHR16943">
    <property type="entry name" value="2-METHYLCITRATE DEHYDRATASE-RELATED"/>
    <property type="match status" value="1"/>
</dbReference>
<dbReference type="Gene3D" id="1.10.4100.10">
    <property type="entry name" value="2-methylcitrate dehydratase PrpD"/>
    <property type="match status" value="1"/>
</dbReference>
<dbReference type="AlphaFoldDB" id="A0A1K2HV42"/>
<feature type="domain" description="MmgE/PrpD C-terminal" evidence="3">
    <location>
        <begin position="274"/>
        <end position="427"/>
    </location>
</feature>